<dbReference type="InterPro" id="IPR004626">
    <property type="entry name" value="RarD"/>
</dbReference>
<feature type="domain" description="EamA" evidence="9">
    <location>
        <begin position="5"/>
        <end position="130"/>
    </location>
</feature>
<feature type="transmembrane region" description="Helical" evidence="8">
    <location>
        <begin position="59"/>
        <end position="78"/>
    </location>
</feature>
<dbReference type="AlphaFoldDB" id="A0A6J5ZN26"/>
<dbReference type="PANTHER" id="PTHR22911:SF137">
    <property type="entry name" value="SOLUTE CARRIER FAMILY 35 MEMBER G2-RELATED"/>
    <property type="match status" value="1"/>
</dbReference>
<feature type="transmembrane region" description="Helical" evidence="8">
    <location>
        <begin position="196"/>
        <end position="216"/>
    </location>
</feature>
<organism evidence="10">
    <name type="scientific">freshwater metagenome</name>
    <dbReference type="NCBI Taxonomy" id="449393"/>
    <lineage>
        <taxon>unclassified sequences</taxon>
        <taxon>metagenomes</taxon>
        <taxon>ecological metagenomes</taxon>
    </lineage>
</organism>
<proteinExistence type="inferred from homology"/>
<evidence type="ECO:0000313" key="10">
    <source>
        <dbReference type="EMBL" id="CAB4342602.1"/>
    </source>
</evidence>
<evidence type="ECO:0000256" key="4">
    <source>
        <dbReference type="ARBA" id="ARBA00022475"/>
    </source>
</evidence>
<keyword evidence="7 8" id="KW-0472">Membrane</keyword>
<dbReference type="InterPro" id="IPR037185">
    <property type="entry name" value="EmrE-like"/>
</dbReference>
<evidence type="ECO:0000256" key="5">
    <source>
        <dbReference type="ARBA" id="ARBA00022692"/>
    </source>
</evidence>
<dbReference type="GO" id="GO:0005886">
    <property type="term" value="C:plasma membrane"/>
    <property type="evidence" value="ECO:0007669"/>
    <property type="project" value="UniProtKB-SubCell"/>
</dbReference>
<feature type="transmembrane region" description="Helical" evidence="8">
    <location>
        <begin position="137"/>
        <end position="153"/>
    </location>
</feature>
<dbReference type="InterPro" id="IPR000620">
    <property type="entry name" value="EamA_dom"/>
</dbReference>
<feature type="transmembrane region" description="Helical" evidence="8">
    <location>
        <begin position="90"/>
        <end position="107"/>
    </location>
</feature>
<evidence type="ECO:0000256" key="7">
    <source>
        <dbReference type="ARBA" id="ARBA00023136"/>
    </source>
</evidence>
<dbReference type="NCBIfam" id="TIGR00688">
    <property type="entry name" value="rarD"/>
    <property type="match status" value="1"/>
</dbReference>
<keyword evidence="5 8" id="KW-0812">Transmembrane</keyword>
<feature type="transmembrane region" description="Helical" evidence="8">
    <location>
        <begin position="165"/>
        <end position="184"/>
    </location>
</feature>
<evidence type="ECO:0000259" key="9">
    <source>
        <dbReference type="Pfam" id="PF00892"/>
    </source>
</evidence>
<evidence type="ECO:0000256" key="1">
    <source>
        <dbReference type="ARBA" id="ARBA00004651"/>
    </source>
</evidence>
<feature type="transmembrane region" description="Helical" evidence="8">
    <location>
        <begin position="228"/>
        <end position="247"/>
    </location>
</feature>
<feature type="transmembrane region" description="Helical" evidence="8">
    <location>
        <begin position="114"/>
        <end position="131"/>
    </location>
</feature>
<keyword evidence="4" id="KW-1003">Cell membrane</keyword>
<keyword evidence="6 8" id="KW-1133">Transmembrane helix</keyword>
<dbReference type="PANTHER" id="PTHR22911">
    <property type="entry name" value="ACYL-MALONYL CONDENSING ENZYME-RELATED"/>
    <property type="match status" value="1"/>
</dbReference>
<dbReference type="SUPFAM" id="SSF103481">
    <property type="entry name" value="Multidrug resistance efflux transporter EmrE"/>
    <property type="match status" value="2"/>
</dbReference>
<comment type="subcellular location">
    <subcellularLocation>
        <location evidence="1">Cell membrane</location>
        <topology evidence="1">Multi-pass membrane protein</topology>
    </subcellularLocation>
</comment>
<accession>A0A6J5ZN26</accession>
<dbReference type="EMBL" id="CAESAJ010000142">
    <property type="protein sequence ID" value="CAB4342602.1"/>
    <property type="molecule type" value="Genomic_DNA"/>
</dbReference>
<evidence type="ECO:0000256" key="8">
    <source>
        <dbReference type="SAM" id="Phobius"/>
    </source>
</evidence>
<evidence type="ECO:0000256" key="6">
    <source>
        <dbReference type="ARBA" id="ARBA00022989"/>
    </source>
</evidence>
<comment type="similarity">
    <text evidence="2">Belongs to the EamA transporter family.</text>
</comment>
<dbReference type="Pfam" id="PF00892">
    <property type="entry name" value="EamA"/>
    <property type="match status" value="1"/>
</dbReference>
<protein>
    <submittedName>
        <fullName evidence="10">Unannotated protein</fullName>
    </submittedName>
</protein>
<feature type="transmembrane region" description="Helical" evidence="8">
    <location>
        <begin position="31"/>
        <end position="47"/>
    </location>
</feature>
<sequence length="289" mass="32194">MSYTVWGLAPLFWILLAPAKAFEILSHRVIWSLLLLIVLVKWQGRFPHVKAAIAHRKTFALLVVAAVLIACNWGLFIWATMNGHVLDTSLGYYVTPLFSVGLGVIFLKESLRSLQWLALAIAFSGVCYITWEYHRVPWVGLALSSTFALYGYVKKLAGVDAIESLMVESALITPFALVYLAWLSQQGSNTFLQYGVSHALLLASAGVFTAVPLLLYGAAVVRVPLTSIGFMQYISSTIQFFLGIWIFHEPMPFSRLIGFLITWCALAVLTYDGLRNRHGMQPQSVVEFD</sequence>
<gene>
    <name evidence="10" type="ORF">UFOPK3770_01097</name>
</gene>
<name>A0A6J5ZN26_9ZZZZ</name>
<keyword evidence="3" id="KW-0813">Transport</keyword>
<evidence type="ECO:0000256" key="2">
    <source>
        <dbReference type="ARBA" id="ARBA00007362"/>
    </source>
</evidence>
<evidence type="ECO:0000256" key="3">
    <source>
        <dbReference type="ARBA" id="ARBA00022448"/>
    </source>
</evidence>
<feature type="transmembrane region" description="Helical" evidence="8">
    <location>
        <begin position="253"/>
        <end position="271"/>
    </location>
</feature>
<reference evidence="10" key="1">
    <citation type="submission" date="2020-05" db="EMBL/GenBank/DDBJ databases">
        <authorList>
            <person name="Chiriac C."/>
            <person name="Salcher M."/>
            <person name="Ghai R."/>
            <person name="Kavagutti S V."/>
        </authorList>
    </citation>
    <scope>NUCLEOTIDE SEQUENCE</scope>
</reference>